<dbReference type="InterPro" id="IPR002213">
    <property type="entry name" value="UDP_glucos_trans"/>
</dbReference>
<dbReference type="OMA" id="QAYTHRT"/>
<dbReference type="AlphaFoldDB" id="A0A0K9NZW4"/>
<dbReference type="OrthoDB" id="5835829at2759"/>
<evidence type="ECO:0000313" key="3">
    <source>
        <dbReference type="EMBL" id="KMZ61527.1"/>
    </source>
</evidence>
<dbReference type="Proteomes" id="UP000036987">
    <property type="component" value="Unassembled WGS sequence"/>
</dbReference>
<dbReference type="CDD" id="cd03784">
    <property type="entry name" value="GT1_Gtf-like"/>
    <property type="match status" value="1"/>
</dbReference>
<protein>
    <submittedName>
        <fullName evidence="3">Flavonoid glucosyltransferase, family GT1</fullName>
    </submittedName>
</protein>
<evidence type="ECO:0000313" key="4">
    <source>
        <dbReference type="Proteomes" id="UP000036987"/>
    </source>
</evidence>
<dbReference type="GO" id="GO:0080044">
    <property type="term" value="F:quercetin 7-O-glucosyltransferase activity"/>
    <property type="evidence" value="ECO:0000318"/>
    <property type="project" value="GO_Central"/>
</dbReference>
<organism evidence="3 4">
    <name type="scientific">Zostera marina</name>
    <name type="common">Eelgrass</name>
    <dbReference type="NCBI Taxonomy" id="29655"/>
    <lineage>
        <taxon>Eukaryota</taxon>
        <taxon>Viridiplantae</taxon>
        <taxon>Streptophyta</taxon>
        <taxon>Embryophyta</taxon>
        <taxon>Tracheophyta</taxon>
        <taxon>Spermatophyta</taxon>
        <taxon>Magnoliopsida</taxon>
        <taxon>Liliopsida</taxon>
        <taxon>Zosteraceae</taxon>
        <taxon>Zostera</taxon>
    </lineage>
</organism>
<proteinExistence type="inferred from homology"/>
<dbReference type="EMBL" id="LFYR01001470">
    <property type="protein sequence ID" value="KMZ61527.1"/>
    <property type="molecule type" value="Genomic_DNA"/>
</dbReference>
<gene>
    <name evidence="3" type="ORF">ZOSMA_51G00170</name>
</gene>
<dbReference type="GO" id="GO:0005737">
    <property type="term" value="C:cytoplasm"/>
    <property type="evidence" value="ECO:0000318"/>
    <property type="project" value="GO_Central"/>
</dbReference>
<evidence type="ECO:0000256" key="1">
    <source>
        <dbReference type="ARBA" id="ARBA00009995"/>
    </source>
</evidence>
<comment type="similarity">
    <text evidence="1">Belongs to the UDP-glycosyltransferase family.</text>
</comment>
<dbReference type="PANTHER" id="PTHR11926">
    <property type="entry name" value="GLUCOSYL/GLUCURONOSYL TRANSFERASES"/>
    <property type="match status" value="1"/>
</dbReference>
<accession>A0A0K9NZW4</accession>
<dbReference type="Gene3D" id="3.40.50.2000">
    <property type="entry name" value="Glycogen Phosphorylase B"/>
    <property type="match status" value="2"/>
</dbReference>
<dbReference type="SUPFAM" id="SSF53756">
    <property type="entry name" value="UDP-Glycosyltransferase/glycogen phosphorylase"/>
    <property type="match status" value="1"/>
</dbReference>
<name>A0A0K9NZW4_ZOSMR</name>
<sequence>MVDHFLLVCFPFQSNINPLLNLAHRLIHAGAHVTFSTTIAAHKRMFPASSMLDFPLNDPYTRRLTYFPYSDGYDDGNNETIQSNYFLETRDMCRRSLRSIASAPSIDGRPAITFIIYTIVIPWVPEVAAELGLPMALLWTQPATIFSIYYHYFHGGYKELIVSHSDDQSYWLQFPGVSPISIRDLPSYLVPKPESDKFEEVILGLFEEMFLNKSTTAGVHEIVLVNSFHDLEHDVFMSIDAKLNVIPIGPLLPSPSIDGGILPENIVKETNDVKEYMEFLNRWPANSVIYLSFGSIYFMKKEQNTEFSLALRDSGRPYLWVVRGAKEGVEVNESVEKGTGLVISWCSQVDVLSHNAVGCFVTHFGWNSTLESVASGVPMIGLPQSSDQPTNVELVEGTWKNGVKPEVGEDGVLRSSELCKCLKTVMGDGERGKEIRENAKMWKDKASMSVMDGGSSDLNLMNFIKDIAKCKPSYV</sequence>
<dbReference type="Pfam" id="PF00201">
    <property type="entry name" value="UDPGT"/>
    <property type="match status" value="1"/>
</dbReference>
<dbReference type="PANTHER" id="PTHR11926:SF1534">
    <property type="entry name" value="GLYCOSYLTRANSFERASE"/>
    <property type="match status" value="1"/>
</dbReference>
<dbReference type="GO" id="GO:0080043">
    <property type="term" value="F:quercetin 3-O-glucosyltransferase activity"/>
    <property type="evidence" value="ECO:0000318"/>
    <property type="project" value="GO_Central"/>
</dbReference>
<keyword evidence="4" id="KW-1185">Reference proteome</keyword>
<comment type="caution">
    <text evidence="3">The sequence shown here is derived from an EMBL/GenBank/DDBJ whole genome shotgun (WGS) entry which is preliminary data.</text>
</comment>
<evidence type="ECO:0000256" key="2">
    <source>
        <dbReference type="ARBA" id="ARBA00022679"/>
    </source>
</evidence>
<reference evidence="4" key="1">
    <citation type="journal article" date="2016" name="Nature">
        <title>The genome of the seagrass Zostera marina reveals angiosperm adaptation to the sea.</title>
        <authorList>
            <person name="Olsen J.L."/>
            <person name="Rouze P."/>
            <person name="Verhelst B."/>
            <person name="Lin Y.-C."/>
            <person name="Bayer T."/>
            <person name="Collen J."/>
            <person name="Dattolo E."/>
            <person name="De Paoli E."/>
            <person name="Dittami S."/>
            <person name="Maumus F."/>
            <person name="Michel G."/>
            <person name="Kersting A."/>
            <person name="Lauritano C."/>
            <person name="Lohaus R."/>
            <person name="Toepel M."/>
            <person name="Tonon T."/>
            <person name="Vanneste K."/>
            <person name="Amirebrahimi M."/>
            <person name="Brakel J."/>
            <person name="Bostroem C."/>
            <person name="Chovatia M."/>
            <person name="Grimwood J."/>
            <person name="Jenkins J.W."/>
            <person name="Jueterbock A."/>
            <person name="Mraz A."/>
            <person name="Stam W.T."/>
            <person name="Tice H."/>
            <person name="Bornberg-Bauer E."/>
            <person name="Green P.J."/>
            <person name="Pearson G.A."/>
            <person name="Procaccini G."/>
            <person name="Duarte C.M."/>
            <person name="Schmutz J."/>
            <person name="Reusch T.B.H."/>
            <person name="Van de Peer Y."/>
        </authorList>
    </citation>
    <scope>NUCLEOTIDE SEQUENCE [LARGE SCALE GENOMIC DNA]</scope>
    <source>
        <strain evidence="4">cv. Finnish</strain>
    </source>
</reference>
<keyword evidence="2 3" id="KW-0808">Transferase</keyword>